<feature type="compositionally biased region" description="Basic residues" evidence="6">
    <location>
        <begin position="225"/>
        <end position="236"/>
    </location>
</feature>
<evidence type="ECO:0000313" key="9">
    <source>
        <dbReference type="EMBL" id="KKQ47518.1"/>
    </source>
</evidence>
<proteinExistence type="inferred from homology"/>
<evidence type="ECO:0000313" key="10">
    <source>
        <dbReference type="Proteomes" id="UP000034366"/>
    </source>
</evidence>
<feature type="domain" description="Large ribosomal subunit protein uL2 C-terminal" evidence="7">
    <location>
        <begin position="95"/>
        <end position="224"/>
    </location>
</feature>
<dbReference type="Gene3D" id="4.10.950.10">
    <property type="entry name" value="Ribosomal protein L2, domain 3"/>
    <property type="match status" value="1"/>
</dbReference>
<feature type="region of interest" description="Disordered" evidence="6">
    <location>
        <begin position="197"/>
        <end position="257"/>
    </location>
</feature>
<sequence length="257" mass="28500">MKSLKYILKKKSGRGSKGRISVRHQGGREKRFYRDIDFKREKKDVWGFVGKIEYDPNRNAPLALLTYEDGDKRYIISPAGLKVGDRIISSISAPIEKGNNLPLEKIPVGTQISCIEIVPGKGAQMVKGAGSFAVLHGKEIKNILVKLPSGEIKRFRKDCWAMVGQVGNPEFRNVRIGKAGTKRHLGIRPTVRGVAMHPNAHPHGGGEGRSGIGLKYPKTPWGKKAVGKTRKKRKYSNHMIVQGRKAGKHSNPSKIRN</sequence>
<dbReference type="InterPro" id="IPR022669">
    <property type="entry name" value="Ribosomal_uL2_C"/>
</dbReference>
<dbReference type="FunFam" id="2.30.30.30:FF:000001">
    <property type="entry name" value="50S ribosomal protein L2"/>
    <property type="match status" value="1"/>
</dbReference>
<dbReference type="PATRIC" id="fig|1618592.3.peg.758"/>
<keyword evidence="2 9" id="KW-0689">Ribosomal protein</keyword>
<dbReference type="InterPro" id="IPR022666">
    <property type="entry name" value="Ribosomal_uL2_RNA-bd_dom"/>
</dbReference>
<feature type="domain" description="Large ribosomal subunit protein uL2 RNA-binding" evidence="8">
    <location>
        <begin position="13"/>
        <end position="89"/>
    </location>
</feature>
<dbReference type="InterPro" id="IPR014722">
    <property type="entry name" value="Rib_uL2_dom2"/>
</dbReference>
<comment type="similarity">
    <text evidence="1">Belongs to the universal ribosomal protein uL2 family.</text>
</comment>
<dbReference type="GO" id="GO:0003723">
    <property type="term" value="F:RNA binding"/>
    <property type="evidence" value="ECO:0007669"/>
    <property type="project" value="InterPro"/>
</dbReference>
<dbReference type="InterPro" id="IPR002171">
    <property type="entry name" value="Ribosomal_uL2"/>
</dbReference>
<evidence type="ECO:0000256" key="1">
    <source>
        <dbReference type="ARBA" id="ARBA00005636"/>
    </source>
</evidence>
<keyword evidence="3" id="KW-0687">Ribonucleoprotein</keyword>
<dbReference type="SMART" id="SM01383">
    <property type="entry name" value="Ribosomal_L2"/>
    <property type="match status" value="1"/>
</dbReference>
<dbReference type="PANTHER" id="PTHR13691:SF5">
    <property type="entry name" value="LARGE RIBOSOMAL SUBUNIT PROTEIN UL2M"/>
    <property type="match status" value="1"/>
</dbReference>
<dbReference type="PANTHER" id="PTHR13691">
    <property type="entry name" value="RIBOSOMAL PROTEIN L2"/>
    <property type="match status" value="1"/>
</dbReference>
<dbReference type="Pfam" id="PF00181">
    <property type="entry name" value="Ribosomal_L2_N"/>
    <property type="match status" value="1"/>
</dbReference>
<dbReference type="Pfam" id="PF03947">
    <property type="entry name" value="Ribosomal_L2_C"/>
    <property type="match status" value="1"/>
</dbReference>
<dbReference type="PIRSF" id="PIRSF002158">
    <property type="entry name" value="Ribosomal_L2"/>
    <property type="match status" value="1"/>
</dbReference>
<protein>
    <recommendedName>
        <fullName evidence="4">Large ribosomal subunit protein uL2</fullName>
    </recommendedName>
    <alternativeName>
        <fullName evidence="5">50S ribosomal protein L2</fullName>
    </alternativeName>
</protein>
<dbReference type="NCBIfam" id="TIGR01171">
    <property type="entry name" value="rplB_bact"/>
    <property type="match status" value="1"/>
</dbReference>
<dbReference type="GO" id="GO:0015934">
    <property type="term" value="C:large ribosomal subunit"/>
    <property type="evidence" value="ECO:0007669"/>
    <property type="project" value="InterPro"/>
</dbReference>
<evidence type="ECO:0000256" key="2">
    <source>
        <dbReference type="ARBA" id="ARBA00022980"/>
    </source>
</evidence>
<dbReference type="EMBL" id="LBTW01000051">
    <property type="protein sequence ID" value="KKQ47518.1"/>
    <property type="molecule type" value="Genomic_DNA"/>
</dbReference>
<dbReference type="InterPro" id="IPR012340">
    <property type="entry name" value="NA-bd_OB-fold"/>
</dbReference>
<evidence type="ECO:0000256" key="5">
    <source>
        <dbReference type="ARBA" id="ARBA00035459"/>
    </source>
</evidence>
<gene>
    <name evidence="9" type="ORF">US67_C0051G0010</name>
</gene>
<evidence type="ECO:0000259" key="8">
    <source>
        <dbReference type="SMART" id="SM01383"/>
    </source>
</evidence>
<evidence type="ECO:0000256" key="6">
    <source>
        <dbReference type="SAM" id="MobiDB-lite"/>
    </source>
</evidence>
<dbReference type="GO" id="GO:0006412">
    <property type="term" value="P:translation"/>
    <property type="evidence" value="ECO:0007669"/>
    <property type="project" value="InterPro"/>
</dbReference>
<evidence type="ECO:0000256" key="3">
    <source>
        <dbReference type="ARBA" id="ARBA00023274"/>
    </source>
</evidence>
<reference evidence="9 10" key="1">
    <citation type="journal article" date="2015" name="Nature">
        <title>rRNA introns, odd ribosomes, and small enigmatic genomes across a large radiation of phyla.</title>
        <authorList>
            <person name="Brown C.T."/>
            <person name="Hug L.A."/>
            <person name="Thomas B.C."/>
            <person name="Sharon I."/>
            <person name="Castelle C.J."/>
            <person name="Singh A."/>
            <person name="Wilkins M.J."/>
            <person name="Williams K.H."/>
            <person name="Banfield J.F."/>
        </authorList>
    </citation>
    <scope>NUCLEOTIDE SEQUENCE [LARGE SCALE GENOMIC DNA]</scope>
</reference>
<comment type="caution">
    <text evidence="9">The sequence shown here is derived from an EMBL/GenBank/DDBJ whole genome shotgun (WGS) entry which is preliminary data.</text>
</comment>
<name>A0A0G0HWI2_9BACT</name>
<organism evidence="9 10">
    <name type="scientific">Candidatus Woesebacteria bacterium GW2011_GWD1_38_10</name>
    <dbReference type="NCBI Taxonomy" id="1618592"/>
    <lineage>
        <taxon>Bacteria</taxon>
        <taxon>Candidatus Woeseibacteriota</taxon>
    </lineage>
</organism>
<dbReference type="FunFam" id="4.10.950.10:FF:000001">
    <property type="entry name" value="50S ribosomal protein L2"/>
    <property type="match status" value="1"/>
</dbReference>
<dbReference type="InterPro" id="IPR014726">
    <property type="entry name" value="Ribosomal_uL2_dom3"/>
</dbReference>
<evidence type="ECO:0000259" key="7">
    <source>
        <dbReference type="SMART" id="SM01382"/>
    </source>
</evidence>
<evidence type="ECO:0000256" key="4">
    <source>
        <dbReference type="ARBA" id="ARBA00035242"/>
    </source>
</evidence>
<dbReference type="Gene3D" id="2.40.50.140">
    <property type="entry name" value="Nucleic acid-binding proteins"/>
    <property type="match status" value="1"/>
</dbReference>
<dbReference type="AlphaFoldDB" id="A0A0G0HWI2"/>
<dbReference type="GO" id="GO:0003735">
    <property type="term" value="F:structural constituent of ribosome"/>
    <property type="evidence" value="ECO:0007669"/>
    <property type="project" value="InterPro"/>
</dbReference>
<dbReference type="GO" id="GO:0016740">
    <property type="term" value="F:transferase activity"/>
    <property type="evidence" value="ECO:0007669"/>
    <property type="project" value="InterPro"/>
</dbReference>
<dbReference type="SMART" id="SM01382">
    <property type="entry name" value="Ribosomal_L2_C"/>
    <property type="match status" value="1"/>
</dbReference>
<dbReference type="Proteomes" id="UP000034366">
    <property type="component" value="Unassembled WGS sequence"/>
</dbReference>
<dbReference type="SUPFAM" id="SSF50249">
    <property type="entry name" value="Nucleic acid-binding proteins"/>
    <property type="match status" value="1"/>
</dbReference>
<dbReference type="InterPro" id="IPR008991">
    <property type="entry name" value="Translation_prot_SH3-like_sf"/>
</dbReference>
<dbReference type="Gene3D" id="2.30.30.30">
    <property type="match status" value="1"/>
</dbReference>
<dbReference type="SUPFAM" id="SSF50104">
    <property type="entry name" value="Translation proteins SH3-like domain"/>
    <property type="match status" value="1"/>
</dbReference>
<accession>A0A0G0HWI2</accession>
<dbReference type="InterPro" id="IPR005880">
    <property type="entry name" value="Ribosomal_uL2_bac/org-type"/>
</dbReference>